<feature type="repeat" description="ANK" evidence="2">
    <location>
        <begin position="627"/>
        <end position="659"/>
    </location>
</feature>
<dbReference type="EMBL" id="QUTH01000568">
    <property type="protein sequence ID" value="RHZ33537.1"/>
    <property type="molecule type" value="Genomic_DNA"/>
</dbReference>
<feature type="repeat" description="ANK" evidence="2">
    <location>
        <begin position="695"/>
        <end position="727"/>
    </location>
</feature>
<name>A0A3R6YK26_APHAT</name>
<dbReference type="VEuPathDB" id="FungiDB:H257_06642"/>
<evidence type="ECO:0000259" key="3">
    <source>
        <dbReference type="PROSITE" id="PS50011"/>
    </source>
</evidence>
<comment type="similarity">
    <text evidence="1">Belongs to the protein kinase superfamily. TKL Ser/Thr protein kinase family.</text>
</comment>
<dbReference type="PANTHER" id="PTHR44329:SF214">
    <property type="entry name" value="PROTEIN KINASE DOMAIN-CONTAINING PROTEIN"/>
    <property type="match status" value="1"/>
</dbReference>
<dbReference type="SMART" id="SM00248">
    <property type="entry name" value="ANK"/>
    <property type="match status" value="14"/>
</dbReference>
<gene>
    <name evidence="4" type="ORF">DYB35_002917</name>
    <name evidence="5" type="ORF">DYB37_004801</name>
</gene>
<dbReference type="Gene3D" id="1.20.5.190">
    <property type="match status" value="2"/>
</dbReference>
<dbReference type="EMBL" id="QUTG01004863">
    <property type="protein sequence ID" value="RHY86989.1"/>
    <property type="molecule type" value="Genomic_DNA"/>
</dbReference>
<dbReference type="Proteomes" id="UP000285430">
    <property type="component" value="Unassembled WGS sequence"/>
</dbReference>
<keyword evidence="2" id="KW-0040">ANK repeat</keyword>
<dbReference type="Gene3D" id="1.25.40.20">
    <property type="entry name" value="Ankyrin repeat-containing domain"/>
    <property type="match status" value="5"/>
</dbReference>
<feature type="repeat" description="ANK" evidence="2">
    <location>
        <begin position="795"/>
        <end position="827"/>
    </location>
</feature>
<dbReference type="GO" id="GO:0004674">
    <property type="term" value="F:protein serine/threonine kinase activity"/>
    <property type="evidence" value="ECO:0007669"/>
    <property type="project" value="TreeGrafter"/>
</dbReference>
<dbReference type="VEuPathDB" id="FungiDB:H257_06643"/>
<evidence type="ECO:0000313" key="5">
    <source>
        <dbReference type="EMBL" id="RHZ33537.1"/>
    </source>
</evidence>
<evidence type="ECO:0000313" key="4">
    <source>
        <dbReference type="EMBL" id="RHY86989.1"/>
    </source>
</evidence>
<dbReference type="Gene3D" id="1.10.510.10">
    <property type="entry name" value="Transferase(Phosphotransferase) domain 1"/>
    <property type="match status" value="2"/>
</dbReference>
<feature type="domain" description="Protein kinase" evidence="3">
    <location>
        <begin position="1316"/>
        <end position="1606"/>
    </location>
</feature>
<comment type="caution">
    <text evidence="5">The sequence shown here is derived from an EMBL/GenBank/DDBJ whole genome shotgun (WGS) entry which is preliminary data.</text>
</comment>
<dbReference type="PROSITE" id="PS50088">
    <property type="entry name" value="ANK_REPEAT"/>
    <property type="match status" value="6"/>
</dbReference>
<dbReference type="PROSITE" id="PS50011">
    <property type="entry name" value="PROTEIN_KINASE_DOM"/>
    <property type="match status" value="2"/>
</dbReference>
<reference evidence="6 7" key="1">
    <citation type="submission" date="2018-08" db="EMBL/GenBank/DDBJ databases">
        <title>Aphanomyces genome sequencing and annotation.</title>
        <authorList>
            <person name="Minardi D."/>
            <person name="Oidtmann B."/>
            <person name="Van Der Giezen M."/>
            <person name="Studholme D.J."/>
        </authorList>
    </citation>
    <scope>NUCLEOTIDE SEQUENCE [LARGE SCALE GENOMIC DNA]</scope>
    <source>
        <strain evidence="5 6">Da</strain>
        <strain evidence="4 7">Sv</strain>
    </source>
</reference>
<dbReference type="Pfam" id="PF12796">
    <property type="entry name" value="Ank_2"/>
    <property type="match status" value="4"/>
</dbReference>
<dbReference type="PANTHER" id="PTHR44329">
    <property type="entry name" value="SERINE/THREONINE-PROTEIN KINASE TNNI3K-RELATED"/>
    <property type="match status" value="1"/>
</dbReference>
<dbReference type="SUPFAM" id="SSF56112">
    <property type="entry name" value="Protein kinase-like (PK-like)"/>
    <property type="match status" value="2"/>
</dbReference>
<dbReference type="Pfam" id="PF00612">
    <property type="entry name" value="IQ"/>
    <property type="match status" value="1"/>
</dbReference>
<dbReference type="Gene3D" id="3.30.200.20">
    <property type="entry name" value="Phosphorylase Kinase, domain 1"/>
    <property type="match status" value="1"/>
</dbReference>
<evidence type="ECO:0000256" key="1">
    <source>
        <dbReference type="ARBA" id="ARBA00005843"/>
    </source>
</evidence>
<dbReference type="Proteomes" id="UP000285712">
    <property type="component" value="Unassembled WGS sequence"/>
</dbReference>
<feature type="domain" description="Protein kinase" evidence="3">
    <location>
        <begin position="997"/>
        <end position="1269"/>
    </location>
</feature>
<feature type="repeat" description="ANK" evidence="2">
    <location>
        <begin position="385"/>
        <end position="417"/>
    </location>
</feature>
<dbReference type="PROSITE" id="PS50297">
    <property type="entry name" value="ANK_REP_REGION"/>
    <property type="match status" value="2"/>
</dbReference>
<dbReference type="SUPFAM" id="SSF48403">
    <property type="entry name" value="Ankyrin repeat"/>
    <property type="match status" value="2"/>
</dbReference>
<dbReference type="InterPro" id="IPR001245">
    <property type="entry name" value="Ser-Thr/Tyr_kinase_cat_dom"/>
</dbReference>
<dbReference type="GO" id="GO:0005524">
    <property type="term" value="F:ATP binding"/>
    <property type="evidence" value="ECO:0007669"/>
    <property type="project" value="InterPro"/>
</dbReference>
<dbReference type="InterPro" id="IPR002110">
    <property type="entry name" value="Ankyrin_rpt"/>
</dbReference>
<evidence type="ECO:0000313" key="6">
    <source>
        <dbReference type="Proteomes" id="UP000285430"/>
    </source>
</evidence>
<protein>
    <recommendedName>
        <fullName evidence="3">Protein kinase domain-containing protein</fullName>
    </recommendedName>
</protein>
<organism evidence="5 6">
    <name type="scientific">Aphanomyces astaci</name>
    <name type="common">Crayfish plague agent</name>
    <dbReference type="NCBI Taxonomy" id="112090"/>
    <lineage>
        <taxon>Eukaryota</taxon>
        <taxon>Sar</taxon>
        <taxon>Stramenopiles</taxon>
        <taxon>Oomycota</taxon>
        <taxon>Saprolegniomycetes</taxon>
        <taxon>Saprolegniales</taxon>
        <taxon>Verrucalvaceae</taxon>
        <taxon>Aphanomyces</taxon>
    </lineage>
</organism>
<dbReference type="InterPro" id="IPR011009">
    <property type="entry name" value="Kinase-like_dom_sf"/>
</dbReference>
<dbReference type="InterPro" id="IPR051681">
    <property type="entry name" value="Ser/Thr_Kinases-Pseudokinases"/>
</dbReference>
<dbReference type="PROSITE" id="PS50096">
    <property type="entry name" value="IQ"/>
    <property type="match status" value="2"/>
</dbReference>
<feature type="repeat" description="ANK" evidence="2">
    <location>
        <begin position="454"/>
        <end position="486"/>
    </location>
</feature>
<dbReference type="InterPro" id="IPR000048">
    <property type="entry name" value="IQ_motif_EF-hand-BS"/>
</dbReference>
<dbReference type="InterPro" id="IPR000719">
    <property type="entry name" value="Prot_kinase_dom"/>
</dbReference>
<sequence>MLVVSYRNWELFQVEYGAASVIQRTYRGHSLRKNFGNVKKTLLIRNKVRAAMKDVATGTGLILGEKDRYRAKVREQTAAAVVIQRRFRQLLATMVVAKERQMVAEERQHNSVRTIQAMVRRKLALAFVRKVRVRLVESLAMHLALEAQRLYRGYVGRGVARSRRLAVQYAAVRLIQNAFTRSLAAKAWAAESNRSRDTRRDRAAMIVQRCFRGSMGRQRVRRLRSVEAHQIALAAALSIQRVFRGRLGRFVSTSRAWWRREEVTFMSSIEITRIVRGFLGRCHAKQTRLEQETNVFVYTRKGCKEIVVDLLDGCGLDAPLDPNGNTVLAVASRWGHLGIVRSVIGRIKLNVENHQGYTAIMLAVKYNHADVAEYLLTKAPALATTGRSLLHEAARNGMVSTAEKLILYGMAVNYQDNEYLRTPLHEAILGGHAPMIQLLVDQSPKASLNYQDARGATALHYASKKGDRGAVRSLLHAEADVAVLDKKNQTAWRVAMSNGHEAIAGDIRKKWGLMDQNEDAAVLNGGGDEGDEEASAVLTVDDPLNNIEHLLEQGDMEIDDRDDDGYTLLMKGAMRGFYTVVRFCLRHGATIDLVDRAGRTALMHAVAHSDIALHLVDQGANLLHADDRCTPLHEAAKVGSDVGAKKLLNLGAHVSCVDSDHRSPIHYAVRGAFPPTTLRVLLNAEAPALFLRDRLGRTALFEAVMAGNVPCLAMLVAQGGSLGDKDHEEMSLLHVGILAKQNASVEFLVNLMTDAELLATNKTLDTPLHTACRTGYIYGVDLLLKKAGSVLVNGLGESPVHTATKASNVAVLELLRQLGYELTMVEKETGATLLHLAAEIDTDVLDPKIFPTLLSAGVSVTAYDKKGWQPLHIASARAKGQDKMEMCETGDDVTSWFRGRSGTYCTSKKQSSIMGCNTSKEEPRESQRPLTANEYYPAPPSGNFQLPRSNSGFAQSHRGFPGISGRRQLSAAPAPAVQASDMDIVYAPLLQLKKFWIDPDDCGSSRALKSSYMHTHVGYYQGHPTVIKSFLGFNKRPANVVEKERNDLIKEIRALSKLSHPNIVAFLGFTYTTVDNLKCVTEFMDGGNLRTLLNNPKRELSWRREKLTIALDVASALQYLHSLKPKIMHRNIKAEKVLLTASLSAKLSGFGSAREWSYTQTMTQKVGTIEWSAPELLLNEDYNEKIDIYSFGVLLVELDTRDLPYANAHPDTSNALVTNIITGVVRPTVSPSCPKSISKLVRACLQLDSLLRPSADAIVQVLREEQARVADAVVEKLQIKHQISSRAPRSTVSSSLFDASHPDFKHLAPLRTNFWIHARDCVVSRQIPSSYMSTLLGHYRGDAVVVKTLNLTLPHEYVAQDRKYLVREIVMMAKLAHPNIVAFRGFTFTTKDDLKCVTEFMAGGTLRALLDKKKRELTWHSEKLRLAMDVALGLAYLHGQAPTLMHRNIKASKVLLTPGLGSFTSSREHVAGRDDGTLGAKLSGFGFARVWTSQETMTAAVGTMEWAAPELLRNEDYSIPADVYSFGVLLTELDTRLIPYADIRDQGASLSDESLMVQIVTGKLRPTVSPSCPRPIQKLIHSCLHVNPAQRPTMAAVVAILEQEKLIKMGL</sequence>
<dbReference type="InterPro" id="IPR036770">
    <property type="entry name" value="Ankyrin_rpt-contain_sf"/>
</dbReference>
<feature type="repeat" description="ANK" evidence="2">
    <location>
        <begin position="564"/>
        <end position="596"/>
    </location>
</feature>
<proteinExistence type="inferred from homology"/>
<evidence type="ECO:0000313" key="7">
    <source>
        <dbReference type="Proteomes" id="UP000285712"/>
    </source>
</evidence>
<dbReference type="Pfam" id="PF07714">
    <property type="entry name" value="PK_Tyr_Ser-Thr"/>
    <property type="match status" value="2"/>
</dbReference>
<accession>A0A3R6YK26</accession>
<dbReference type="SMART" id="SM00015">
    <property type="entry name" value="IQ"/>
    <property type="match status" value="4"/>
</dbReference>
<evidence type="ECO:0000256" key="2">
    <source>
        <dbReference type="PROSITE-ProRule" id="PRU00023"/>
    </source>
</evidence>